<dbReference type="SUPFAM" id="SSF56281">
    <property type="entry name" value="Metallo-hydrolase/oxidoreductase"/>
    <property type="match status" value="1"/>
</dbReference>
<proteinExistence type="predicted"/>
<protein>
    <submittedName>
        <fullName evidence="3">MBL fold metallo-hydrolase</fullName>
    </submittedName>
</protein>
<dbReference type="GO" id="GO:0016787">
    <property type="term" value="F:hydrolase activity"/>
    <property type="evidence" value="ECO:0007669"/>
    <property type="project" value="UniProtKB-KW"/>
</dbReference>
<organism evidence="3 4">
    <name type="scientific">Anaerosalibacter bizertensis</name>
    <dbReference type="NCBI Taxonomy" id="932217"/>
    <lineage>
        <taxon>Bacteria</taxon>
        <taxon>Bacillati</taxon>
        <taxon>Bacillota</taxon>
        <taxon>Tissierellia</taxon>
        <taxon>Tissierellales</taxon>
        <taxon>Sporanaerobacteraceae</taxon>
        <taxon>Anaerosalibacter</taxon>
    </lineage>
</organism>
<dbReference type="SMART" id="SM00849">
    <property type="entry name" value="Lactamase_B"/>
    <property type="match status" value="1"/>
</dbReference>
<dbReference type="PANTHER" id="PTHR47619:SF1">
    <property type="entry name" value="EXODEOXYRIBONUCLEASE WALJ"/>
    <property type="match status" value="1"/>
</dbReference>
<dbReference type="EMBL" id="VULR01000003">
    <property type="protein sequence ID" value="MSS42667.1"/>
    <property type="molecule type" value="Genomic_DNA"/>
</dbReference>
<gene>
    <name evidence="3" type="ORF">FYJ27_02815</name>
    <name evidence="2" type="ORF">L0P62_09935</name>
</gene>
<dbReference type="Gene3D" id="3.60.15.10">
    <property type="entry name" value="Ribonuclease Z/Hydroxyacylglutathione hydrolase-like"/>
    <property type="match status" value="1"/>
</dbReference>
<dbReference type="EMBL" id="JAKNID010000051">
    <property type="protein sequence ID" value="MCG4565768.1"/>
    <property type="molecule type" value="Genomic_DNA"/>
</dbReference>
<evidence type="ECO:0000313" key="4">
    <source>
        <dbReference type="Proteomes" id="UP000462760"/>
    </source>
</evidence>
<dbReference type="PANTHER" id="PTHR47619">
    <property type="entry name" value="METALLO-HYDROLASE YYCJ-RELATED"/>
    <property type="match status" value="1"/>
</dbReference>
<evidence type="ECO:0000313" key="2">
    <source>
        <dbReference type="EMBL" id="MCG4565768.1"/>
    </source>
</evidence>
<reference evidence="3 4" key="1">
    <citation type="submission" date="2019-08" db="EMBL/GenBank/DDBJ databases">
        <title>In-depth cultivation of the pig gut microbiome towards novel bacterial diversity and tailored functional studies.</title>
        <authorList>
            <person name="Wylensek D."/>
            <person name="Hitch T.C.A."/>
            <person name="Clavel T."/>
        </authorList>
    </citation>
    <scope>NUCLEOTIDE SEQUENCE [LARGE SCALE GENOMIC DNA]</scope>
    <source>
        <strain evidence="3 4">Med78-601-WT-4W-RMD-3</strain>
    </source>
</reference>
<dbReference type="InterPro" id="IPR036866">
    <property type="entry name" value="RibonucZ/Hydroxyglut_hydro"/>
</dbReference>
<feature type="domain" description="Metallo-beta-lactamase" evidence="1">
    <location>
        <begin position="13"/>
        <end position="193"/>
    </location>
</feature>
<reference evidence="2" key="2">
    <citation type="submission" date="2022-01" db="EMBL/GenBank/DDBJ databases">
        <title>Collection of gut derived symbiotic bacterial strains cultured from healthy donors.</title>
        <authorList>
            <person name="Lin H."/>
            <person name="Kohout C."/>
            <person name="Waligurski E."/>
            <person name="Pamer E.G."/>
        </authorList>
    </citation>
    <scope>NUCLEOTIDE SEQUENCE</scope>
    <source>
        <strain evidence="2">MSK.14.39</strain>
    </source>
</reference>
<dbReference type="InterPro" id="IPR001279">
    <property type="entry name" value="Metallo-B-lactamas"/>
</dbReference>
<accession>A0A844FF78</accession>
<comment type="caution">
    <text evidence="3">The sequence shown here is derived from an EMBL/GenBank/DDBJ whole genome shotgun (WGS) entry which is preliminary data.</text>
</comment>
<dbReference type="RefSeq" id="WP_154482849.1">
    <property type="nucleotide sequence ID" value="NZ_JAJBNW010000065.1"/>
</dbReference>
<dbReference type="InterPro" id="IPR052533">
    <property type="entry name" value="WalJ/YycJ-like"/>
</dbReference>
<evidence type="ECO:0000259" key="1">
    <source>
        <dbReference type="SMART" id="SM00849"/>
    </source>
</evidence>
<evidence type="ECO:0000313" key="5">
    <source>
        <dbReference type="Proteomes" id="UP001108123"/>
    </source>
</evidence>
<dbReference type="OrthoDB" id="9781189at2"/>
<sequence>MAFKFCSLSSGSSGNCQYIETDNIKVLIDAGLSGKRIENLLKDIEVEANTIDCILITHEHTDHIKGAGILSRRYDIPIWANEKTWISMEGPIGEVKEKNIKVFDTEKDFQLKDLNIYPFRISHDAVEPVGFCLERNNTKISIITDTGWVSNTVRSKIKDSSLYLMESNHDVEMLKVGRYPWNLKKRIMGAEGHLSNEQSGEVISDIISGNGEVVLLGHLSEENNFPLLAYETVKNIIEDVGIDVHKDITLDLTHREKVTKVYNF</sequence>
<keyword evidence="5" id="KW-1185">Reference proteome</keyword>
<dbReference type="AlphaFoldDB" id="A0A844FF78"/>
<dbReference type="Proteomes" id="UP000462760">
    <property type="component" value="Unassembled WGS sequence"/>
</dbReference>
<dbReference type="Pfam" id="PF12706">
    <property type="entry name" value="Lactamase_B_2"/>
    <property type="match status" value="1"/>
</dbReference>
<name>A0A844FF78_9FIRM</name>
<evidence type="ECO:0000313" key="3">
    <source>
        <dbReference type="EMBL" id="MSS42667.1"/>
    </source>
</evidence>
<keyword evidence="3" id="KW-0378">Hydrolase</keyword>
<dbReference type="Proteomes" id="UP001108123">
    <property type="component" value="Unassembled WGS sequence"/>
</dbReference>